<gene>
    <name evidence="1" type="ORF">BCL74_3670</name>
</gene>
<organism evidence="1 2">
    <name type="scientific">Oceanibaculum indicum</name>
    <dbReference type="NCBI Taxonomy" id="526216"/>
    <lineage>
        <taxon>Bacteria</taxon>
        <taxon>Pseudomonadati</taxon>
        <taxon>Pseudomonadota</taxon>
        <taxon>Alphaproteobacteria</taxon>
        <taxon>Rhodospirillales</taxon>
        <taxon>Oceanibaculaceae</taxon>
        <taxon>Oceanibaculum</taxon>
    </lineage>
</organism>
<proteinExistence type="predicted"/>
<reference evidence="1 2" key="1">
    <citation type="submission" date="2018-10" db="EMBL/GenBank/DDBJ databases">
        <title>Comparative analysis of microorganisms from saline springs in Andes Mountain Range, Colombia.</title>
        <authorList>
            <person name="Rubin E."/>
        </authorList>
    </citation>
    <scope>NUCLEOTIDE SEQUENCE [LARGE SCALE GENOMIC DNA]</scope>
    <source>
        <strain evidence="1 2">USBA 36</strain>
    </source>
</reference>
<protein>
    <submittedName>
        <fullName evidence="1">Uncharacterized protein</fullName>
    </submittedName>
</protein>
<dbReference type="Proteomes" id="UP000277424">
    <property type="component" value="Unassembled WGS sequence"/>
</dbReference>
<evidence type="ECO:0000313" key="1">
    <source>
        <dbReference type="EMBL" id="RKQ64139.1"/>
    </source>
</evidence>
<name>A0A420WA03_9PROT</name>
<comment type="caution">
    <text evidence="1">The sequence shown here is derived from an EMBL/GenBank/DDBJ whole genome shotgun (WGS) entry which is preliminary data.</text>
</comment>
<dbReference type="AlphaFoldDB" id="A0A420WA03"/>
<dbReference type="EMBL" id="RBIG01000010">
    <property type="protein sequence ID" value="RKQ64139.1"/>
    <property type="molecule type" value="Genomic_DNA"/>
</dbReference>
<evidence type="ECO:0000313" key="2">
    <source>
        <dbReference type="Proteomes" id="UP000277424"/>
    </source>
</evidence>
<accession>A0A420WA03</accession>
<sequence>MKCEMCGRNKYPCMMPYAPKTDATCIATFEREMQLPPGVKLAGLEFGPEGPRLYVDASKADAETLRKAAQAKP</sequence>